<dbReference type="Proteomes" id="UP000076871">
    <property type="component" value="Unassembled WGS sequence"/>
</dbReference>
<sequence>MANLTFYEPTGQTHQNNANLRECYFSSGYRAQPICGHYLYNHRRCSRTASLIVCFHQEACHGEEAQISTLNTIARECMARNPEPSGPSIWMNQECTCFAVVLAAGHLALCLLWRLAPHTSWSIIMLASFSEKIQSSADDTAIVRQSFIHARPSRSSFAYCIPLPLGDLAPQCSMQTSSWELVRDVYATGMPWMWRTDHTCSRQHGCRRVRKSCKGSRDQNRPVGARLCPRSVVKVGCILLCAQCMSSPDRL</sequence>
<dbReference type="AlphaFoldDB" id="A0A165EIM6"/>
<protein>
    <submittedName>
        <fullName evidence="1">Uncharacterized protein</fullName>
    </submittedName>
</protein>
<gene>
    <name evidence="1" type="ORF">LAESUDRAFT_135010</name>
</gene>
<evidence type="ECO:0000313" key="2">
    <source>
        <dbReference type="Proteomes" id="UP000076871"/>
    </source>
</evidence>
<dbReference type="EMBL" id="KV427621">
    <property type="protein sequence ID" value="KZT07130.1"/>
    <property type="molecule type" value="Genomic_DNA"/>
</dbReference>
<dbReference type="GeneID" id="63818334"/>
<dbReference type="RefSeq" id="XP_040764870.1">
    <property type="nucleotide sequence ID" value="XM_040901302.1"/>
</dbReference>
<evidence type="ECO:0000313" key="1">
    <source>
        <dbReference type="EMBL" id="KZT07130.1"/>
    </source>
</evidence>
<name>A0A165EIM6_9APHY</name>
<keyword evidence="2" id="KW-1185">Reference proteome</keyword>
<accession>A0A165EIM6</accession>
<dbReference type="InParanoid" id="A0A165EIM6"/>
<reference evidence="1 2" key="1">
    <citation type="journal article" date="2016" name="Mol. Biol. Evol.">
        <title>Comparative Genomics of Early-Diverging Mushroom-Forming Fungi Provides Insights into the Origins of Lignocellulose Decay Capabilities.</title>
        <authorList>
            <person name="Nagy L.G."/>
            <person name="Riley R."/>
            <person name="Tritt A."/>
            <person name="Adam C."/>
            <person name="Daum C."/>
            <person name="Floudas D."/>
            <person name="Sun H."/>
            <person name="Yadav J.S."/>
            <person name="Pangilinan J."/>
            <person name="Larsson K.H."/>
            <person name="Matsuura K."/>
            <person name="Barry K."/>
            <person name="Labutti K."/>
            <person name="Kuo R."/>
            <person name="Ohm R.A."/>
            <person name="Bhattacharya S.S."/>
            <person name="Shirouzu T."/>
            <person name="Yoshinaga Y."/>
            <person name="Martin F.M."/>
            <person name="Grigoriev I.V."/>
            <person name="Hibbett D.S."/>
        </authorList>
    </citation>
    <scope>NUCLEOTIDE SEQUENCE [LARGE SCALE GENOMIC DNA]</scope>
    <source>
        <strain evidence="1 2">93-53</strain>
    </source>
</reference>
<proteinExistence type="predicted"/>
<organism evidence="1 2">
    <name type="scientific">Laetiporus sulphureus 93-53</name>
    <dbReference type="NCBI Taxonomy" id="1314785"/>
    <lineage>
        <taxon>Eukaryota</taxon>
        <taxon>Fungi</taxon>
        <taxon>Dikarya</taxon>
        <taxon>Basidiomycota</taxon>
        <taxon>Agaricomycotina</taxon>
        <taxon>Agaricomycetes</taxon>
        <taxon>Polyporales</taxon>
        <taxon>Laetiporus</taxon>
    </lineage>
</organism>